<keyword evidence="3" id="KW-0560">Oxidoreductase</keyword>
<dbReference type="InterPro" id="IPR002347">
    <property type="entry name" value="SDR_fam"/>
</dbReference>
<comment type="caution">
    <text evidence="5">The sequence shown here is derived from an EMBL/GenBank/DDBJ whole genome shotgun (WGS) entry which is preliminary data.</text>
</comment>
<dbReference type="RefSeq" id="WP_203777440.1">
    <property type="nucleotide sequence ID" value="NZ_BAAABO010000049.1"/>
</dbReference>
<dbReference type="Pfam" id="PF00106">
    <property type="entry name" value="adh_short"/>
    <property type="match status" value="2"/>
</dbReference>
<dbReference type="InterPro" id="IPR036291">
    <property type="entry name" value="NAD(P)-bd_dom_sf"/>
</dbReference>
<dbReference type="PRINTS" id="PR00081">
    <property type="entry name" value="GDHRDH"/>
</dbReference>
<keyword evidence="6" id="KW-1185">Reference proteome</keyword>
<dbReference type="PANTHER" id="PTHR43490">
    <property type="entry name" value="(+)-NEOMENTHOL DEHYDROGENASE"/>
    <property type="match status" value="1"/>
</dbReference>
<gene>
    <name evidence="5" type="ORF">Ade02nite_89220</name>
</gene>
<evidence type="ECO:0000256" key="1">
    <source>
        <dbReference type="ARBA" id="ARBA00006484"/>
    </source>
</evidence>
<protein>
    <submittedName>
        <fullName evidence="5">Dehydrogenase</fullName>
    </submittedName>
</protein>
<dbReference type="SUPFAM" id="SSF51735">
    <property type="entry name" value="NAD(P)-binding Rossmann-fold domains"/>
    <property type="match status" value="1"/>
</dbReference>
<dbReference type="PANTHER" id="PTHR43490:SF99">
    <property type="entry name" value="SHORT-CHAIN DEHYDROGENASE_REDUCTASE"/>
    <property type="match status" value="1"/>
</dbReference>
<comment type="similarity">
    <text evidence="1 4">Belongs to the short-chain dehydrogenases/reductases (SDR) family.</text>
</comment>
<evidence type="ECO:0000256" key="4">
    <source>
        <dbReference type="RuleBase" id="RU000363"/>
    </source>
</evidence>
<organism evidence="5 6">
    <name type="scientific">Paractinoplanes deccanensis</name>
    <dbReference type="NCBI Taxonomy" id="113561"/>
    <lineage>
        <taxon>Bacteria</taxon>
        <taxon>Bacillati</taxon>
        <taxon>Actinomycetota</taxon>
        <taxon>Actinomycetes</taxon>
        <taxon>Micromonosporales</taxon>
        <taxon>Micromonosporaceae</taxon>
        <taxon>Paractinoplanes</taxon>
    </lineage>
</organism>
<dbReference type="Proteomes" id="UP000609879">
    <property type="component" value="Unassembled WGS sequence"/>
</dbReference>
<evidence type="ECO:0000313" key="6">
    <source>
        <dbReference type="Proteomes" id="UP000609879"/>
    </source>
</evidence>
<dbReference type="Gene3D" id="3.40.50.720">
    <property type="entry name" value="NAD(P)-binding Rossmann-like Domain"/>
    <property type="match status" value="2"/>
</dbReference>
<accession>A0ABQ3YJU0</accession>
<name>A0ABQ3YJU0_9ACTN</name>
<sequence>MADTKIALVTGASRGIGQAIAAALTAQGMTVVAATRADLDVTDDASVGRAAADVTNRYGRLDVLVNNAGISGGQAGQSPGAVDLAVVRAVYETNLFGVLRVTEAFLPLLRRSPDPRIINISSGTASLHWNTDPAHAFAAGGTPVAYPTSKAALNMLTVQYAKALPDFSVNAVAPGACGTDFAKDLGLSLDRTAAEGAAIAVRLATMDNPPTGAFLQDDGPVPW</sequence>
<keyword evidence="2" id="KW-0521">NADP</keyword>
<evidence type="ECO:0000256" key="2">
    <source>
        <dbReference type="ARBA" id="ARBA00022857"/>
    </source>
</evidence>
<reference evidence="5 6" key="1">
    <citation type="submission" date="2021-01" db="EMBL/GenBank/DDBJ databases">
        <title>Whole genome shotgun sequence of Actinoplanes deccanensis NBRC 13994.</title>
        <authorList>
            <person name="Komaki H."/>
            <person name="Tamura T."/>
        </authorList>
    </citation>
    <scope>NUCLEOTIDE SEQUENCE [LARGE SCALE GENOMIC DNA]</scope>
    <source>
        <strain evidence="5 6">NBRC 13994</strain>
    </source>
</reference>
<proteinExistence type="inferred from homology"/>
<evidence type="ECO:0000313" key="5">
    <source>
        <dbReference type="EMBL" id="GID80281.1"/>
    </source>
</evidence>
<dbReference type="EMBL" id="BOMI01000189">
    <property type="protein sequence ID" value="GID80281.1"/>
    <property type="molecule type" value="Genomic_DNA"/>
</dbReference>
<dbReference type="PRINTS" id="PR00080">
    <property type="entry name" value="SDRFAMILY"/>
</dbReference>
<evidence type="ECO:0000256" key="3">
    <source>
        <dbReference type="ARBA" id="ARBA00023002"/>
    </source>
</evidence>